<sequence>MTEWTAPQPSGPDDPRRPNTPYDRVPPPLPPGQEAPVSGPPTTGAGAWWWGLGLLLCVPLLSNLLVVAGALGYRAAVRKTLTPTGHEVVRRAVNWHLSQLLYTAVLLAVHVVLLMTFASDEPVPLASPVSTAMGLLVLLVIYGLVLSIASANRASRGDVTRTVGAIPFVRA</sequence>
<dbReference type="OrthoDB" id="3747410at2"/>
<evidence type="ECO:0008006" key="5">
    <source>
        <dbReference type="Google" id="ProtNLM"/>
    </source>
</evidence>
<keyword evidence="2" id="KW-1133">Transmembrane helix</keyword>
<keyword evidence="4" id="KW-1185">Reference proteome</keyword>
<organism evidence="3 4">
    <name type="scientific">Cellulomonas algicola</name>
    <dbReference type="NCBI Taxonomy" id="2071633"/>
    <lineage>
        <taxon>Bacteria</taxon>
        <taxon>Bacillati</taxon>
        <taxon>Actinomycetota</taxon>
        <taxon>Actinomycetes</taxon>
        <taxon>Micrococcales</taxon>
        <taxon>Cellulomonadaceae</taxon>
        <taxon>Cellulomonas</taxon>
    </lineage>
</organism>
<dbReference type="EMBL" id="BHYL01000044">
    <property type="protein sequence ID" value="GCD19030.1"/>
    <property type="molecule type" value="Genomic_DNA"/>
</dbReference>
<feature type="compositionally biased region" description="Pro residues" evidence="1">
    <location>
        <begin position="24"/>
        <end position="33"/>
    </location>
</feature>
<gene>
    <name evidence="3" type="ORF">CTKZ_05920</name>
</gene>
<proteinExistence type="predicted"/>
<feature type="transmembrane region" description="Helical" evidence="2">
    <location>
        <begin position="131"/>
        <end position="151"/>
    </location>
</feature>
<accession>A0A401UWR7</accession>
<keyword evidence="2" id="KW-0812">Transmembrane</keyword>
<dbReference type="Proteomes" id="UP000288246">
    <property type="component" value="Unassembled WGS sequence"/>
</dbReference>
<evidence type="ECO:0000313" key="3">
    <source>
        <dbReference type="EMBL" id="GCD19030.1"/>
    </source>
</evidence>
<dbReference type="RefSeq" id="WP_124341575.1">
    <property type="nucleotide sequence ID" value="NZ_BHYL01000044.1"/>
</dbReference>
<evidence type="ECO:0000256" key="2">
    <source>
        <dbReference type="SAM" id="Phobius"/>
    </source>
</evidence>
<evidence type="ECO:0000313" key="4">
    <source>
        <dbReference type="Proteomes" id="UP000288246"/>
    </source>
</evidence>
<feature type="transmembrane region" description="Helical" evidence="2">
    <location>
        <begin position="100"/>
        <end position="119"/>
    </location>
</feature>
<evidence type="ECO:0000256" key="1">
    <source>
        <dbReference type="SAM" id="MobiDB-lite"/>
    </source>
</evidence>
<feature type="transmembrane region" description="Helical" evidence="2">
    <location>
        <begin position="47"/>
        <end position="71"/>
    </location>
</feature>
<feature type="region of interest" description="Disordered" evidence="1">
    <location>
        <begin position="1"/>
        <end position="40"/>
    </location>
</feature>
<comment type="caution">
    <text evidence="3">The sequence shown here is derived from an EMBL/GenBank/DDBJ whole genome shotgun (WGS) entry which is preliminary data.</text>
</comment>
<keyword evidence="2" id="KW-0472">Membrane</keyword>
<protein>
    <recommendedName>
        <fullName evidence="5">DUF4870 domain-containing protein</fullName>
    </recommendedName>
</protein>
<name>A0A401UWR7_9CELL</name>
<reference evidence="3 4" key="1">
    <citation type="submission" date="2018-11" db="EMBL/GenBank/DDBJ databases">
        <title>Draft genome sequence of Cellulomonas takizawaensis strain TKZ-21.</title>
        <authorList>
            <person name="Yamamura H."/>
            <person name="Hayashi T."/>
            <person name="Hamada M."/>
            <person name="Serisawa Y."/>
            <person name="Matsuyama K."/>
            <person name="Nakagawa Y."/>
            <person name="Otoguro M."/>
            <person name="Yanagida F."/>
            <person name="Hayakawa M."/>
        </authorList>
    </citation>
    <scope>NUCLEOTIDE SEQUENCE [LARGE SCALE GENOMIC DNA]</scope>
    <source>
        <strain evidence="3 4">TKZ-21</strain>
    </source>
</reference>
<dbReference type="AlphaFoldDB" id="A0A401UWR7"/>